<name>A0ABR9QVT5_9FIRM</name>
<keyword evidence="5" id="KW-0663">Pyridoxal phosphate</keyword>
<sequence>MELSKRVQEMQFSPIRKFNPIAQKAKEDGKKVYHLNIGQPDVETPACFMEAIRSFDEKVIAYAESGGITVLQDAIIDYFKMYGMDYKRENIMITSGGSEALTMTFLSIINEGDEILMPEPFYTNYHTFATEAGGKLVPITTKAEEGYHYATKEKIEAVITPKTKAICCISPGNPTGNVLTLDEMKLIGEIAKEHDLYIIADEVYREFAYDGRKVTSFGMLDEIADRVIIVDSVSKRFSACGARVGCVVSKNADFMEGMMKIAQGRLCVPTVDQIGAAALYRLPASYYDEMREEYCGRRDAAYEELMKIPGVICQKPGGSFYITVKLPVDDMEDFLMFLLTEFEDNGETVMFAPAEGFYITPGLGKDELRIAYVLNQKDMRRGAELIRLGLEAYKNK</sequence>
<dbReference type="Gene3D" id="3.40.640.10">
    <property type="entry name" value="Type I PLP-dependent aspartate aminotransferase-like (Major domain)"/>
    <property type="match status" value="1"/>
</dbReference>
<dbReference type="Proteomes" id="UP001516588">
    <property type="component" value="Unassembled WGS sequence"/>
</dbReference>
<dbReference type="InterPro" id="IPR004838">
    <property type="entry name" value="NHTrfase_class1_PyrdxlP-BS"/>
</dbReference>
<comment type="caution">
    <text evidence="8">The sequence shown here is derived from an EMBL/GenBank/DDBJ whole genome shotgun (WGS) entry which is preliminary data.</text>
</comment>
<evidence type="ECO:0000259" key="7">
    <source>
        <dbReference type="Pfam" id="PF00155"/>
    </source>
</evidence>
<dbReference type="PROSITE" id="PS00105">
    <property type="entry name" value="AA_TRANSFER_CLASS_1"/>
    <property type="match status" value="1"/>
</dbReference>
<dbReference type="EMBL" id="JADCKA010000002">
    <property type="protein sequence ID" value="MBE5034996.1"/>
    <property type="molecule type" value="Genomic_DNA"/>
</dbReference>
<evidence type="ECO:0000256" key="6">
    <source>
        <dbReference type="RuleBase" id="RU000481"/>
    </source>
</evidence>
<dbReference type="InterPro" id="IPR015422">
    <property type="entry name" value="PyrdxlP-dep_Trfase_small"/>
</dbReference>
<dbReference type="Pfam" id="PF00155">
    <property type="entry name" value="Aminotran_1_2"/>
    <property type="match status" value="1"/>
</dbReference>
<dbReference type="PANTHER" id="PTHR46383:SF1">
    <property type="entry name" value="ASPARTATE AMINOTRANSFERASE"/>
    <property type="match status" value="1"/>
</dbReference>
<evidence type="ECO:0000313" key="9">
    <source>
        <dbReference type="Proteomes" id="UP001516588"/>
    </source>
</evidence>
<evidence type="ECO:0000256" key="2">
    <source>
        <dbReference type="ARBA" id="ARBA00007441"/>
    </source>
</evidence>
<comment type="cofactor">
    <cofactor evidence="1 6">
        <name>pyridoxal 5'-phosphate</name>
        <dbReference type="ChEBI" id="CHEBI:597326"/>
    </cofactor>
</comment>
<evidence type="ECO:0000256" key="1">
    <source>
        <dbReference type="ARBA" id="ARBA00001933"/>
    </source>
</evidence>
<dbReference type="EC" id="2.6.1.-" evidence="6"/>
<dbReference type="Gene3D" id="3.90.1150.10">
    <property type="entry name" value="Aspartate Aminotransferase, domain 1"/>
    <property type="match status" value="1"/>
</dbReference>
<reference evidence="8 9" key="1">
    <citation type="submission" date="2020-10" db="EMBL/GenBank/DDBJ databases">
        <title>ChiBAC.</title>
        <authorList>
            <person name="Zenner C."/>
            <person name="Hitch T.C.A."/>
            <person name="Clavel T."/>
        </authorList>
    </citation>
    <scope>NUCLEOTIDE SEQUENCE [LARGE SCALE GENOMIC DNA]</scope>
    <source>
        <strain evidence="8 9">DSM 108706</strain>
    </source>
</reference>
<evidence type="ECO:0000256" key="3">
    <source>
        <dbReference type="ARBA" id="ARBA00022576"/>
    </source>
</evidence>
<dbReference type="GO" id="GO:0008483">
    <property type="term" value="F:transaminase activity"/>
    <property type="evidence" value="ECO:0007669"/>
    <property type="project" value="UniProtKB-KW"/>
</dbReference>
<protein>
    <recommendedName>
        <fullName evidence="6">Aminotransferase</fullName>
        <ecNumber evidence="6">2.6.1.-</ecNumber>
    </recommendedName>
</protein>
<dbReference type="InterPro" id="IPR004839">
    <property type="entry name" value="Aminotransferase_I/II_large"/>
</dbReference>
<accession>A0ABR9QVT5</accession>
<organism evidence="8 9">
    <name type="scientific">Gallibacter intestinalis</name>
    <dbReference type="NCBI Taxonomy" id="2779356"/>
    <lineage>
        <taxon>Bacteria</taxon>
        <taxon>Bacillati</taxon>
        <taxon>Bacillota</taxon>
        <taxon>Clostridia</taxon>
        <taxon>Eubacteriales</taxon>
        <taxon>Eubacteriaceae</taxon>
        <taxon>Gallibacter</taxon>
    </lineage>
</organism>
<gene>
    <name evidence="8" type="ORF">INF20_01725</name>
</gene>
<dbReference type="PANTHER" id="PTHR46383">
    <property type="entry name" value="ASPARTATE AMINOTRANSFERASE"/>
    <property type="match status" value="1"/>
</dbReference>
<proteinExistence type="inferred from homology"/>
<dbReference type="NCBIfam" id="NF005744">
    <property type="entry name" value="PRK07568.1"/>
    <property type="match status" value="1"/>
</dbReference>
<dbReference type="InterPro" id="IPR050596">
    <property type="entry name" value="AspAT/PAT-like"/>
</dbReference>
<evidence type="ECO:0000256" key="4">
    <source>
        <dbReference type="ARBA" id="ARBA00022679"/>
    </source>
</evidence>
<evidence type="ECO:0000256" key="5">
    <source>
        <dbReference type="ARBA" id="ARBA00022898"/>
    </source>
</evidence>
<comment type="similarity">
    <text evidence="2 6">Belongs to the class-I pyridoxal-phosphate-dependent aminotransferase family.</text>
</comment>
<dbReference type="RefSeq" id="WP_226384666.1">
    <property type="nucleotide sequence ID" value="NZ_JADCKA010000002.1"/>
</dbReference>
<dbReference type="SUPFAM" id="SSF53383">
    <property type="entry name" value="PLP-dependent transferases"/>
    <property type="match status" value="1"/>
</dbReference>
<keyword evidence="9" id="KW-1185">Reference proteome</keyword>
<evidence type="ECO:0000313" key="8">
    <source>
        <dbReference type="EMBL" id="MBE5034996.1"/>
    </source>
</evidence>
<feature type="domain" description="Aminotransferase class I/classII large" evidence="7">
    <location>
        <begin position="31"/>
        <end position="384"/>
    </location>
</feature>
<dbReference type="CDD" id="cd00609">
    <property type="entry name" value="AAT_like"/>
    <property type="match status" value="1"/>
</dbReference>
<keyword evidence="4 6" id="KW-0808">Transferase</keyword>
<keyword evidence="3 6" id="KW-0032">Aminotransferase</keyword>
<dbReference type="InterPro" id="IPR015421">
    <property type="entry name" value="PyrdxlP-dep_Trfase_major"/>
</dbReference>
<dbReference type="InterPro" id="IPR015424">
    <property type="entry name" value="PyrdxlP-dep_Trfase"/>
</dbReference>